<organism evidence="1 2">
    <name type="scientific">Irpex rosettiformis</name>
    <dbReference type="NCBI Taxonomy" id="378272"/>
    <lineage>
        <taxon>Eukaryota</taxon>
        <taxon>Fungi</taxon>
        <taxon>Dikarya</taxon>
        <taxon>Basidiomycota</taxon>
        <taxon>Agaricomycotina</taxon>
        <taxon>Agaricomycetes</taxon>
        <taxon>Polyporales</taxon>
        <taxon>Irpicaceae</taxon>
        <taxon>Irpex</taxon>
    </lineage>
</organism>
<feature type="non-terminal residue" evidence="1">
    <location>
        <position position="140"/>
    </location>
</feature>
<dbReference type="Proteomes" id="UP001055072">
    <property type="component" value="Unassembled WGS sequence"/>
</dbReference>
<name>A0ACB8TY63_9APHY</name>
<accession>A0ACB8TY63</accession>
<dbReference type="EMBL" id="MU274920">
    <property type="protein sequence ID" value="KAI0086950.1"/>
    <property type="molecule type" value="Genomic_DNA"/>
</dbReference>
<reference evidence="1" key="1">
    <citation type="journal article" date="2021" name="Environ. Microbiol.">
        <title>Gene family expansions and transcriptome signatures uncover fungal adaptations to wood decay.</title>
        <authorList>
            <person name="Hage H."/>
            <person name="Miyauchi S."/>
            <person name="Viragh M."/>
            <person name="Drula E."/>
            <person name="Min B."/>
            <person name="Chaduli D."/>
            <person name="Navarro D."/>
            <person name="Favel A."/>
            <person name="Norest M."/>
            <person name="Lesage-Meessen L."/>
            <person name="Balint B."/>
            <person name="Merenyi Z."/>
            <person name="de Eugenio L."/>
            <person name="Morin E."/>
            <person name="Martinez A.T."/>
            <person name="Baldrian P."/>
            <person name="Stursova M."/>
            <person name="Martinez M.J."/>
            <person name="Novotny C."/>
            <person name="Magnuson J.K."/>
            <person name="Spatafora J.W."/>
            <person name="Maurice S."/>
            <person name="Pangilinan J."/>
            <person name="Andreopoulos W."/>
            <person name="LaButti K."/>
            <person name="Hundley H."/>
            <person name="Na H."/>
            <person name="Kuo A."/>
            <person name="Barry K."/>
            <person name="Lipzen A."/>
            <person name="Henrissat B."/>
            <person name="Riley R."/>
            <person name="Ahrendt S."/>
            <person name="Nagy L.G."/>
            <person name="Grigoriev I.V."/>
            <person name="Martin F."/>
            <person name="Rosso M.N."/>
        </authorList>
    </citation>
    <scope>NUCLEOTIDE SEQUENCE</scope>
    <source>
        <strain evidence="1">CBS 384.51</strain>
    </source>
</reference>
<proteinExistence type="predicted"/>
<evidence type="ECO:0000313" key="2">
    <source>
        <dbReference type="Proteomes" id="UP001055072"/>
    </source>
</evidence>
<sequence>PGPKRDWAVPPPPGPTLRERVERKERELGLRCSDISCGLGPTDEDPVPIVDPRSVRQVYIKPLKSASQDHNGADLQDKVCEHLFHPACLVSAERVAGWNGADEKKGPEGDEEEVEVSCPVCRAVGVISREDWDEGACALA</sequence>
<keyword evidence="2" id="KW-1185">Reference proteome</keyword>
<evidence type="ECO:0000313" key="1">
    <source>
        <dbReference type="EMBL" id="KAI0086950.1"/>
    </source>
</evidence>
<gene>
    <name evidence="1" type="ORF">BDY19DRAFT_860419</name>
</gene>
<protein>
    <submittedName>
        <fullName evidence="1">Uncharacterized protein</fullName>
    </submittedName>
</protein>
<feature type="non-terminal residue" evidence="1">
    <location>
        <position position="1"/>
    </location>
</feature>
<comment type="caution">
    <text evidence="1">The sequence shown here is derived from an EMBL/GenBank/DDBJ whole genome shotgun (WGS) entry which is preliminary data.</text>
</comment>